<feature type="compositionally biased region" description="Low complexity" evidence="1">
    <location>
        <begin position="139"/>
        <end position="152"/>
    </location>
</feature>
<dbReference type="Gene3D" id="3.10.20.90">
    <property type="entry name" value="Phosphatidylinositol 3-kinase Catalytic Subunit, Chain A, domain 1"/>
    <property type="match status" value="2"/>
</dbReference>
<dbReference type="AlphaFoldDB" id="A0AAD5TGF1"/>
<comment type="caution">
    <text evidence="3">The sequence shown here is derived from an EMBL/GenBank/DDBJ whole genome shotgun (WGS) entry which is preliminary data.</text>
</comment>
<feature type="compositionally biased region" description="Low complexity" evidence="1">
    <location>
        <begin position="279"/>
        <end position="301"/>
    </location>
</feature>
<reference evidence="3" key="1">
    <citation type="submission" date="2020-05" db="EMBL/GenBank/DDBJ databases">
        <title>Phylogenomic resolution of chytrid fungi.</title>
        <authorList>
            <person name="Stajich J.E."/>
            <person name="Amses K."/>
            <person name="Simmons R."/>
            <person name="Seto K."/>
            <person name="Myers J."/>
            <person name="Bonds A."/>
            <person name="Quandt C.A."/>
            <person name="Barry K."/>
            <person name="Liu P."/>
            <person name="Grigoriev I."/>
            <person name="Longcore J.E."/>
            <person name="James T.Y."/>
        </authorList>
    </citation>
    <scope>NUCLEOTIDE SEQUENCE</scope>
    <source>
        <strain evidence="3">JEL0379</strain>
    </source>
</reference>
<dbReference type="InterPro" id="IPR000626">
    <property type="entry name" value="Ubiquitin-like_dom"/>
</dbReference>
<feature type="compositionally biased region" description="Low complexity" evidence="1">
    <location>
        <begin position="170"/>
        <end position="181"/>
    </location>
</feature>
<proteinExistence type="predicted"/>
<feature type="compositionally biased region" description="Basic residues" evidence="1">
    <location>
        <begin position="33"/>
        <end position="48"/>
    </location>
</feature>
<evidence type="ECO:0000313" key="3">
    <source>
        <dbReference type="EMBL" id="KAJ3173878.1"/>
    </source>
</evidence>
<accession>A0AAD5TGF1</accession>
<feature type="compositionally biased region" description="Low complexity" evidence="1">
    <location>
        <begin position="482"/>
        <end position="500"/>
    </location>
</feature>
<feature type="compositionally biased region" description="Basic residues" evidence="1">
    <location>
        <begin position="93"/>
        <end position="103"/>
    </location>
</feature>
<protein>
    <recommendedName>
        <fullName evidence="2">Ubiquitin-like domain-containing protein</fullName>
    </recommendedName>
</protein>
<feature type="compositionally biased region" description="Basic and acidic residues" evidence="1">
    <location>
        <begin position="257"/>
        <end position="266"/>
    </location>
</feature>
<name>A0AAD5TGF1_9FUNG</name>
<feature type="compositionally biased region" description="Low complexity" evidence="1">
    <location>
        <begin position="78"/>
        <end position="92"/>
    </location>
</feature>
<evidence type="ECO:0000259" key="2">
    <source>
        <dbReference type="PROSITE" id="PS50053"/>
    </source>
</evidence>
<feature type="compositionally biased region" description="Polar residues" evidence="1">
    <location>
        <begin position="201"/>
        <end position="211"/>
    </location>
</feature>
<evidence type="ECO:0000313" key="4">
    <source>
        <dbReference type="Proteomes" id="UP001212152"/>
    </source>
</evidence>
<feature type="compositionally biased region" description="Acidic residues" evidence="1">
    <location>
        <begin position="237"/>
        <end position="256"/>
    </location>
</feature>
<dbReference type="SUPFAM" id="SSF54236">
    <property type="entry name" value="Ubiquitin-like"/>
    <property type="match status" value="2"/>
</dbReference>
<feature type="compositionally biased region" description="Pro residues" evidence="1">
    <location>
        <begin position="471"/>
        <end position="481"/>
    </location>
</feature>
<feature type="compositionally biased region" description="Low complexity" evidence="1">
    <location>
        <begin position="1"/>
        <end position="19"/>
    </location>
</feature>
<keyword evidence="4" id="KW-1185">Reference proteome</keyword>
<organism evidence="3 4">
    <name type="scientific">Geranomyces variabilis</name>
    <dbReference type="NCBI Taxonomy" id="109894"/>
    <lineage>
        <taxon>Eukaryota</taxon>
        <taxon>Fungi</taxon>
        <taxon>Fungi incertae sedis</taxon>
        <taxon>Chytridiomycota</taxon>
        <taxon>Chytridiomycota incertae sedis</taxon>
        <taxon>Chytridiomycetes</taxon>
        <taxon>Spizellomycetales</taxon>
        <taxon>Powellomycetaceae</taxon>
        <taxon>Geranomyces</taxon>
    </lineage>
</organism>
<feature type="region of interest" description="Disordered" evidence="1">
    <location>
        <begin position="469"/>
        <end position="521"/>
    </location>
</feature>
<feature type="compositionally biased region" description="Gly residues" evidence="1">
    <location>
        <begin position="153"/>
        <end position="164"/>
    </location>
</feature>
<sequence length="617" mass="64728">MTAATAAQPRAAAAAAAPPAAAPPPAAALPKSPPHRKRPYASRRRRRPQYPPSDEEVGGFISSSTDDEKPTPPPPPASSGSSANDTQQQQQPHQRRPQHKRARIAPPRANPAAGGGGGVMDDDAFRSFFESSSAGARGPSVFSRARAPAAAAGSGGSGSSGVGSGPPPATAGASASSSPPAQDETTTSATDGPLLSGAAPSVSQVNQSSEHISAAVKRENGDSFWKRRAGELSDLSDLSDDDDEAGGGLETEEDEASQERKVGEQRRGRRAGPLTRGHSSSSLASQSSKDAANASAAAAQTAKRELSLTPPPDLTARDLALVHSVRQTLDDMGRQYRPKAHESPFEREAPLPLSQQDQSLHHQPRPPPRDILLPLPTEAVLVTVEYSRYPALPGPPPRITFRINMDQPFDRLMIAACATYSMDRERSIFVCRGTPVFPRATPNAVRMHGDAVLYLYHRVEYDMMKAALMQPAPPPPPPPLSMPDLPQTNANRAAATTTTTGDDEPPTRTQSPSPPPPDTSSHVLVKLAHQKQPQLKLKVPVSRTMADLVAAFVAHQQERAVVGDGGAAAAVVPLAPGMVYRIVFEGETVPSGDSLEDAGVENGDVLEVHARPAGGGG</sequence>
<dbReference type="InterPro" id="IPR029071">
    <property type="entry name" value="Ubiquitin-like_domsf"/>
</dbReference>
<feature type="region of interest" description="Disordered" evidence="1">
    <location>
        <begin position="1"/>
        <end position="314"/>
    </location>
</feature>
<feature type="compositionally biased region" description="Basic and acidic residues" evidence="1">
    <location>
        <begin position="216"/>
        <end position="231"/>
    </location>
</feature>
<dbReference type="PROSITE" id="PS50053">
    <property type="entry name" value="UBIQUITIN_2"/>
    <property type="match status" value="1"/>
</dbReference>
<dbReference type="Proteomes" id="UP001212152">
    <property type="component" value="Unassembled WGS sequence"/>
</dbReference>
<feature type="domain" description="Ubiquitin-like" evidence="2">
    <location>
        <begin position="581"/>
        <end position="615"/>
    </location>
</feature>
<evidence type="ECO:0000256" key="1">
    <source>
        <dbReference type="SAM" id="MobiDB-lite"/>
    </source>
</evidence>
<dbReference type="EMBL" id="JADGJQ010000068">
    <property type="protein sequence ID" value="KAJ3173878.1"/>
    <property type="molecule type" value="Genomic_DNA"/>
</dbReference>
<gene>
    <name evidence="3" type="ORF">HDU87_007288</name>
</gene>